<dbReference type="InterPro" id="IPR000835">
    <property type="entry name" value="HTH_MarR-typ"/>
</dbReference>
<dbReference type="GO" id="GO:0006950">
    <property type="term" value="P:response to stress"/>
    <property type="evidence" value="ECO:0007669"/>
    <property type="project" value="TreeGrafter"/>
</dbReference>
<keyword evidence="2" id="KW-0238">DNA-binding</keyword>
<dbReference type="Pfam" id="PF01047">
    <property type="entry name" value="MarR"/>
    <property type="match status" value="1"/>
</dbReference>
<dbReference type="PANTHER" id="PTHR33164">
    <property type="entry name" value="TRANSCRIPTIONAL REGULATOR, MARR FAMILY"/>
    <property type="match status" value="1"/>
</dbReference>
<name>A0AAW5R3E5_9HYPH</name>
<protein>
    <submittedName>
        <fullName evidence="5">MarR family transcriptional regulator</fullName>
    </submittedName>
</protein>
<dbReference type="RefSeq" id="WP_261618384.1">
    <property type="nucleotide sequence ID" value="NZ_JALIDZ010000015.1"/>
</dbReference>
<organism evidence="5 6">
    <name type="scientific">Microbaculum marinisediminis</name>
    <dbReference type="NCBI Taxonomy" id="2931392"/>
    <lineage>
        <taxon>Bacteria</taxon>
        <taxon>Pseudomonadati</taxon>
        <taxon>Pseudomonadota</taxon>
        <taxon>Alphaproteobacteria</taxon>
        <taxon>Hyphomicrobiales</taxon>
        <taxon>Tepidamorphaceae</taxon>
        <taxon>Microbaculum</taxon>
    </lineage>
</organism>
<dbReference type="PANTHER" id="PTHR33164:SF43">
    <property type="entry name" value="HTH-TYPE TRANSCRIPTIONAL REPRESSOR YETL"/>
    <property type="match status" value="1"/>
</dbReference>
<evidence type="ECO:0000256" key="2">
    <source>
        <dbReference type="ARBA" id="ARBA00023125"/>
    </source>
</evidence>
<dbReference type="GO" id="GO:0003677">
    <property type="term" value="F:DNA binding"/>
    <property type="evidence" value="ECO:0007669"/>
    <property type="project" value="UniProtKB-KW"/>
</dbReference>
<evidence type="ECO:0000313" key="5">
    <source>
        <dbReference type="EMBL" id="MCT8974796.1"/>
    </source>
</evidence>
<feature type="domain" description="HTH marR-type" evidence="4">
    <location>
        <begin position="9"/>
        <end position="138"/>
    </location>
</feature>
<dbReference type="InterPro" id="IPR036388">
    <property type="entry name" value="WH-like_DNA-bd_sf"/>
</dbReference>
<dbReference type="InterPro" id="IPR039422">
    <property type="entry name" value="MarR/SlyA-like"/>
</dbReference>
<evidence type="ECO:0000259" key="4">
    <source>
        <dbReference type="PROSITE" id="PS50995"/>
    </source>
</evidence>
<dbReference type="Gene3D" id="1.10.10.10">
    <property type="entry name" value="Winged helix-like DNA-binding domain superfamily/Winged helix DNA-binding domain"/>
    <property type="match status" value="1"/>
</dbReference>
<keyword evidence="3" id="KW-0804">Transcription</keyword>
<dbReference type="GO" id="GO:0003700">
    <property type="term" value="F:DNA-binding transcription factor activity"/>
    <property type="evidence" value="ECO:0007669"/>
    <property type="project" value="InterPro"/>
</dbReference>
<evidence type="ECO:0000313" key="6">
    <source>
        <dbReference type="Proteomes" id="UP001320898"/>
    </source>
</evidence>
<keyword evidence="1" id="KW-0805">Transcription regulation</keyword>
<dbReference type="Proteomes" id="UP001320898">
    <property type="component" value="Unassembled WGS sequence"/>
</dbReference>
<evidence type="ECO:0000256" key="1">
    <source>
        <dbReference type="ARBA" id="ARBA00023015"/>
    </source>
</evidence>
<proteinExistence type="predicted"/>
<dbReference type="PROSITE" id="PS01117">
    <property type="entry name" value="HTH_MARR_1"/>
    <property type="match status" value="1"/>
</dbReference>
<evidence type="ECO:0000256" key="3">
    <source>
        <dbReference type="ARBA" id="ARBA00023163"/>
    </source>
</evidence>
<accession>A0AAW5R3E5</accession>
<dbReference type="SUPFAM" id="SSF46785">
    <property type="entry name" value="Winged helix' DNA-binding domain"/>
    <property type="match status" value="1"/>
</dbReference>
<sequence length="155" mass="17271">MKFERSESAGYLANLMGRLFTKALQKAVEPYGLAPAQFTTMVEIWRDPGVTQRLLVERLGVEQGTMTNTLSRMERDGLILRRPHETDGRAQTLHLTDKAKAVLEPAIMGAIDANEAALGCLSADERDRFLAMMMRVIDALRDHVGQDTGAQTRVR</sequence>
<keyword evidence="6" id="KW-1185">Reference proteome</keyword>
<dbReference type="PROSITE" id="PS50995">
    <property type="entry name" value="HTH_MARR_2"/>
    <property type="match status" value="1"/>
</dbReference>
<dbReference type="EMBL" id="JALIDZ010000015">
    <property type="protein sequence ID" value="MCT8974796.1"/>
    <property type="molecule type" value="Genomic_DNA"/>
</dbReference>
<gene>
    <name evidence="5" type="ORF">MUB46_23310</name>
</gene>
<dbReference type="PRINTS" id="PR00598">
    <property type="entry name" value="HTHMARR"/>
</dbReference>
<comment type="caution">
    <text evidence="5">The sequence shown here is derived from an EMBL/GenBank/DDBJ whole genome shotgun (WGS) entry which is preliminary data.</text>
</comment>
<reference evidence="5 6" key="1">
    <citation type="submission" date="2022-04" db="EMBL/GenBank/DDBJ databases">
        <authorList>
            <person name="Ye Y.-Q."/>
            <person name="Du Z.-J."/>
        </authorList>
    </citation>
    <scope>NUCLEOTIDE SEQUENCE [LARGE SCALE GENOMIC DNA]</scope>
    <source>
        <strain evidence="5 6">A6E488</strain>
    </source>
</reference>
<dbReference type="InterPro" id="IPR023187">
    <property type="entry name" value="Tscrpt_reg_MarR-type_CS"/>
</dbReference>
<dbReference type="SMART" id="SM00347">
    <property type="entry name" value="HTH_MARR"/>
    <property type="match status" value="1"/>
</dbReference>
<dbReference type="AlphaFoldDB" id="A0AAW5R3E5"/>
<dbReference type="InterPro" id="IPR036390">
    <property type="entry name" value="WH_DNA-bd_sf"/>
</dbReference>